<feature type="transmembrane region" description="Helical" evidence="1">
    <location>
        <begin position="6"/>
        <end position="25"/>
    </location>
</feature>
<comment type="caution">
    <text evidence="2">The sequence shown here is derived from an EMBL/GenBank/DDBJ whole genome shotgun (WGS) entry which is preliminary data.</text>
</comment>
<dbReference type="EMBL" id="JAYKLX010000001">
    <property type="protein sequence ID" value="MEB3344268.1"/>
    <property type="molecule type" value="Genomic_DNA"/>
</dbReference>
<keyword evidence="1" id="KW-1133">Transmembrane helix</keyword>
<evidence type="ECO:0000313" key="2">
    <source>
        <dbReference type="EMBL" id="MEB3344268.1"/>
    </source>
</evidence>
<reference evidence="2 3" key="1">
    <citation type="journal article" date="2013" name="Int. J. Syst. Evol. Microbiol.">
        <title>Aquimarina gracilis sp. nov., isolated from the gut microflora of a mussel, Mytilus coruscus, and emended description of Aquimarina spongiae.</title>
        <authorList>
            <person name="Park S.C."/>
            <person name="Choe H.N."/>
            <person name="Baik K.S."/>
            <person name="Seong C.N."/>
        </authorList>
    </citation>
    <scope>NUCLEOTIDE SEQUENCE [LARGE SCALE GENOMIC DNA]</scope>
    <source>
        <strain evidence="2 3">PSC32</strain>
    </source>
</reference>
<accession>A0ABU5ZRJ3</accession>
<dbReference type="RefSeq" id="WP_324178317.1">
    <property type="nucleotide sequence ID" value="NZ_BAABAW010000016.1"/>
</dbReference>
<keyword evidence="1" id="KW-0472">Membrane</keyword>
<protein>
    <recommendedName>
        <fullName evidence="4">Redoxin domain-containing protein</fullName>
    </recommendedName>
</protein>
<keyword evidence="3" id="KW-1185">Reference proteome</keyword>
<dbReference type="Gene3D" id="3.40.30.10">
    <property type="entry name" value="Glutaredoxin"/>
    <property type="match status" value="1"/>
</dbReference>
<sequence length="195" mass="23284">MKNKIYTVFTIILLTATIFIVYSKFNSVQKNKQLNEVLLTRHYSVQKLWQNRELKFPKLLYNLRTQAKLEDFLSKNKKEFTIISYLNADCSNCVTELNKWTSFLDSNPVLSERTDIVFIASSSNIELFKYQVYDKAKFEYNIFFDKKNEFVELNKISTIKTYQTFLLKNEKILYLGSPIRDKLFEEELKQIIINY</sequence>
<dbReference type="Proteomes" id="UP001327027">
    <property type="component" value="Unassembled WGS sequence"/>
</dbReference>
<gene>
    <name evidence="2" type="ORF">U6A24_02290</name>
</gene>
<organism evidence="2 3">
    <name type="scientific">Aquimarina gracilis</name>
    <dbReference type="NCBI Taxonomy" id="874422"/>
    <lineage>
        <taxon>Bacteria</taxon>
        <taxon>Pseudomonadati</taxon>
        <taxon>Bacteroidota</taxon>
        <taxon>Flavobacteriia</taxon>
        <taxon>Flavobacteriales</taxon>
        <taxon>Flavobacteriaceae</taxon>
        <taxon>Aquimarina</taxon>
    </lineage>
</organism>
<name>A0ABU5ZRJ3_9FLAO</name>
<evidence type="ECO:0000313" key="3">
    <source>
        <dbReference type="Proteomes" id="UP001327027"/>
    </source>
</evidence>
<evidence type="ECO:0008006" key="4">
    <source>
        <dbReference type="Google" id="ProtNLM"/>
    </source>
</evidence>
<evidence type="ECO:0000256" key="1">
    <source>
        <dbReference type="SAM" id="Phobius"/>
    </source>
</evidence>
<keyword evidence="1" id="KW-0812">Transmembrane</keyword>
<proteinExistence type="predicted"/>